<feature type="domain" description="Fibronectin type-III" evidence="1">
    <location>
        <begin position="1041"/>
        <end position="1137"/>
    </location>
</feature>
<dbReference type="PANTHER" id="PTHR46957:SF3">
    <property type="entry name" value="CYTOKINE RECEPTOR"/>
    <property type="match status" value="1"/>
</dbReference>
<sequence length="1645" mass="180223">MYATRGNNTAQFFKYEISANSWTNQTTVPFYVGYGGKLLYHDGYVYATRGGQSHNFMRYNITTKLWEYMATMPTAQHYGSSSGMIYDGNTETIYTLRGYNEYSFYSYDVNNNKWNTPGLPFDQTSNGFYYGGVTFDGDDTLYISRGNNTTDFYKYEITTGDMTRLMDAPIPGYYGNDVLYKNDKVYFAGAYNKDTESKMYIYDVASNTWDTGGAIPGSIWLGYGANLVDGGNGYIYAARGQNTNAFYKYEIATKTWTSAGLNAIPANVYQGGCAVIAGGNIYQVRAQNTADMFRYNIAADTWYDDLTDAPGNIYQSDACTYDGSDKIYVVAGTNANTNMYVYSVSTDTWDTQSTNDEYWYYGALTTGPSGILYGFRGYNTSAMTRYVPTSGSTGFEANGSWYSEIVDTGDIYDFGGITVNATTPANTSYVVYTRTCADDTCSTDPAWDNTTNQLTVGGSDYYTVASSLDQYLQVRVQLLSDQIYSPTINDLSVSYFVDGTAPSNPTDLTALDEPAGSAITTGNWYNGSTPYFSWTGASDNAGGIGIDGYFVYFGTNSGADPAVDGTFQTTANFTASGLSTNNTYYLRIKTRDYAGNVQSSVWAPFTFSLDNVAPSRPTNITADPSVPTSTDDFDFTWTAGSDSGGSPYFEYCYMRYFDAGTYDASETCIASTQLAVTGLTALAEGTNTFRVRSKDAAGNYSNNGDWETVQYRYAVTPPSEVLSVQHGDVVGDAYSHTFSWNEPSTHAFDITAYCYQINEEPTASYCNNETYGRWTTSAETSARFLSAFRTPNTQPGTNYFYIVAKDEAGNVDWDEEYDCGSQIGCIAFESDTVSPNTPQNFALSDASDRLASTYRLTLGWTKPADNPGSELYKYNIYRSTDGSSFDLRQTFLHNTGQNEYAFTDVELSNTTTYYYKITAVDLAGAESDYTSTKSLKPEGKFTEPPNLVGSPTISARIRSAVISWLTDNPDTHPATSFVQYGTTVSLGSEQGNSTLTGEHEVTLVDLQPDTTYYVKLKWVDQDGNVGYSPNYTLTTNDAPSAPTNLTVTPATNTENSFTFDWDAPVDEGVTIGGYYYSVNSVPTEDNVVSVEASSVGPIAAATKQGTNTFYVIAIDDVGNFNYANYISISFTIDTPDPDAPANLSITDSSSRADEDFALTLRWKALSSSSIDHYNVYRSVDGTSYSFVSQTESNAFLDSGLDSEVLYYYKVNAEDNAGAVGDFSNIVNKQPTGRYLTPPVYTSGPEIVVTSSSATIEWTTDRPSSSFINYGKTSELGSSTGSLEEILVHEVEVSGLDPSTTYYYKLQSFDEARDYTLDDALSEQYSFETSVAPAISNVSVDDVRQTTAIITWETTTVSTSIIKYGKTADYGQQIDDTSTGARTTHTVRLTGLDAESLYHARIFGTDIDGNALQSDDYVFQTLAFPRIFNVTFEPVEEASSATLLISWETNVETDTIIEFAPEGSNFQEQVTSALTTDHEITISDLLDDTGYQLRAKGRDQFGNLAQSDIINYDTPFDTRPPKISDIVIETAILGVGKEATAQIIVSWKTDENSTSQVEYGEGVGGTTYGNTTVEDATLTNSHVVIISDLDPSKPYHLRVVSRDGALNETKSGDNAVITGRATDSVFDLILLNLQETFGWLGGLFSF</sequence>
<reference evidence="2" key="1">
    <citation type="submission" date="2020-04" db="EMBL/GenBank/DDBJ databases">
        <authorList>
            <person name="Zhang T."/>
        </authorList>
    </citation>
    <scope>NUCLEOTIDE SEQUENCE</scope>
    <source>
        <strain evidence="2">HKST-UBA03</strain>
    </source>
</reference>
<gene>
    <name evidence="2" type="ORF">KC614_01210</name>
</gene>
<feature type="domain" description="Fibronectin type-III" evidence="1">
    <location>
        <begin position="947"/>
        <end position="1038"/>
    </location>
</feature>
<comment type="caution">
    <text evidence="2">The sequence shown here is derived from an EMBL/GenBank/DDBJ whole genome shotgun (WGS) entry which is preliminary data.</text>
</comment>
<proteinExistence type="predicted"/>
<accession>A0A955LL05</accession>
<dbReference type="InterPro" id="IPR050713">
    <property type="entry name" value="RTP_Phos/Ushers"/>
</dbReference>
<evidence type="ECO:0000313" key="2">
    <source>
        <dbReference type="EMBL" id="MCA9391806.1"/>
    </source>
</evidence>
<dbReference type="Gene3D" id="2.120.10.80">
    <property type="entry name" value="Kelch-type beta propeller"/>
    <property type="match status" value="2"/>
</dbReference>
<reference evidence="2" key="2">
    <citation type="journal article" date="2021" name="Microbiome">
        <title>Successional dynamics and alternative stable states in a saline activated sludge microbial community over 9 years.</title>
        <authorList>
            <person name="Wang Y."/>
            <person name="Ye J."/>
            <person name="Ju F."/>
            <person name="Liu L."/>
            <person name="Boyd J.A."/>
            <person name="Deng Y."/>
            <person name="Parks D.H."/>
            <person name="Jiang X."/>
            <person name="Yin X."/>
            <person name="Woodcroft B.J."/>
            <person name="Tyson G.W."/>
            <person name="Hugenholtz P."/>
            <person name="Polz M.F."/>
            <person name="Zhang T."/>
        </authorList>
    </citation>
    <scope>NUCLEOTIDE SEQUENCE</scope>
    <source>
        <strain evidence="2">HKST-UBA03</strain>
    </source>
</reference>
<dbReference type="GO" id="GO:0046872">
    <property type="term" value="F:metal ion binding"/>
    <property type="evidence" value="ECO:0007669"/>
    <property type="project" value="InterPro"/>
</dbReference>
<name>A0A955LL05_UNCKA</name>
<dbReference type="Pfam" id="PF16656">
    <property type="entry name" value="Pur_ac_phosph_N"/>
    <property type="match status" value="1"/>
</dbReference>
<dbReference type="Gene3D" id="2.60.40.10">
    <property type="entry name" value="Immunoglobulins"/>
    <property type="match status" value="7"/>
</dbReference>
<dbReference type="EMBL" id="JAGQKZ010000006">
    <property type="protein sequence ID" value="MCA9391806.1"/>
    <property type="molecule type" value="Genomic_DNA"/>
</dbReference>
<feature type="domain" description="Fibronectin type-III" evidence="1">
    <location>
        <begin position="1139"/>
        <end position="1234"/>
    </location>
</feature>
<dbReference type="GO" id="GO:0003993">
    <property type="term" value="F:acid phosphatase activity"/>
    <property type="evidence" value="ECO:0007669"/>
    <property type="project" value="InterPro"/>
</dbReference>
<dbReference type="PROSITE" id="PS50853">
    <property type="entry name" value="FN3"/>
    <property type="match status" value="5"/>
</dbReference>
<dbReference type="InterPro" id="IPR015914">
    <property type="entry name" value="PAPs_N"/>
</dbReference>
<protein>
    <recommendedName>
        <fullName evidence="1">Fibronectin type-III domain-containing protein</fullName>
    </recommendedName>
</protein>
<feature type="domain" description="Fibronectin type-III" evidence="1">
    <location>
        <begin position="1333"/>
        <end position="1423"/>
    </location>
</feature>
<dbReference type="SUPFAM" id="SSF49265">
    <property type="entry name" value="Fibronectin type III"/>
    <property type="match status" value="4"/>
</dbReference>
<dbReference type="CDD" id="cd00063">
    <property type="entry name" value="FN3"/>
    <property type="match status" value="3"/>
</dbReference>
<dbReference type="InterPro" id="IPR011043">
    <property type="entry name" value="Gal_Oxase/kelch_b-propeller"/>
</dbReference>
<dbReference type="InterPro" id="IPR013783">
    <property type="entry name" value="Ig-like_fold"/>
</dbReference>
<dbReference type="SMART" id="SM00060">
    <property type="entry name" value="FN3"/>
    <property type="match status" value="11"/>
</dbReference>
<dbReference type="Proteomes" id="UP000751518">
    <property type="component" value="Unassembled WGS sequence"/>
</dbReference>
<dbReference type="InterPro" id="IPR015915">
    <property type="entry name" value="Kelch-typ_b-propeller"/>
</dbReference>
<dbReference type="Gene3D" id="2.60.40.380">
    <property type="entry name" value="Purple acid phosphatase-like, N-terminal"/>
    <property type="match status" value="2"/>
</dbReference>
<dbReference type="GO" id="GO:0016020">
    <property type="term" value="C:membrane"/>
    <property type="evidence" value="ECO:0007669"/>
    <property type="project" value="UniProtKB-SubCell"/>
</dbReference>
<dbReference type="InterPro" id="IPR003961">
    <property type="entry name" value="FN3_dom"/>
</dbReference>
<feature type="domain" description="Fibronectin type-III" evidence="1">
    <location>
        <begin position="837"/>
        <end position="945"/>
    </location>
</feature>
<dbReference type="SUPFAM" id="SSF50965">
    <property type="entry name" value="Galactose oxidase, central domain"/>
    <property type="match status" value="1"/>
</dbReference>
<organism evidence="2 3">
    <name type="scientific">candidate division WWE3 bacterium</name>
    <dbReference type="NCBI Taxonomy" id="2053526"/>
    <lineage>
        <taxon>Bacteria</taxon>
        <taxon>Katanobacteria</taxon>
    </lineage>
</organism>
<dbReference type="InterPro" id="IPR036116">
    <property type="entry name" value="FN3_sf"/>
</dbReference>
<evidence type="ECO:0000313" key="3">
    <source>
        <dbReference type="Proteomes" id="UP000751518"/>
    </source>
</evidence>
<evidence type="ECO:0000259" key="1">
    <source>
        <dbReference type="PROSITE" id="PS50853"/>
    </source>
</evidence>
<dbReference type="PANTHER" id="PTHR46957">
    <property type="entry name" value="CYTOKINE RECEPTOR"/>
    <property type="match status" value="1"/>
</dbReference>